<evidence type="ECO:0000256" key="1">
    <source>
        <dbReference type="SAM" id="MobiDB-lite"/>
    </source>
</evidence>
<accession>A0A2Z7BPB5</accession>
<organism evidence="2 3">
    <name type="scientific">Dorcoceras hygrometricum</name>
    <dbReference type="NCBI Taxonomy" id="472368"/>
    <lineage>
        <taxon>Eukaryota</taxon>
        <taxon>Viridiplantae</taxon>
        <taxon>Streptophyta</taxon>
        <taxon>Embryophyta</taxon>
        <taxon>Tracheophyta</taxon>
        <taxon>Spermatophyta</taxon>
        <taxon>Magnoliopsida</taxon>
        <taxon>eudicotyledons</taxon>
        <taxon>Gunneridae</taxon>
        <taxon>Pentapetalae</taxon>
        <taxon>asterids</taxon>
        <taxon>lamiids</taxon>
        <taxon>Lamiales</taxon>
        <taxon>Gesneriaceae</taxon>
        <taxon>Didymocarpoideae</taxon>
        <taxon>Trichosporeae</taxon>
        <taxon>Loxocarpinae</taxon>
        <taxon>Dorcoceras</taxon>
    </lineage>
</organism>
<dbReference type="EMBL" id="KV003883">
    <property type="protein sequence ID" value="KZV36472.1"/>
    <property type="molecule type" value="Genomic_DNA"/>
</dbReference>
<sequence length="97" mass="10626">MLVSCLTEFLFEYIPLQAKASNLLCLAHSPDARCQGWQNTRRRAPRSGFTRGSCPDVMKNPAQISSKKKRFAPSSAPTPDVISDEQSSFPDVVVAIG</sequence>
<dbReference type="Proteomes" id="UP000250235">
    <property type="component" value="Unassembled WGS sequence"/>
</dbReference>
<reference evidence="2 3" key="1">
    <citation type="journal article" date="2015" name="Proc. Natl. Acad. Sci. U.S.A.">
        <title>The resurrection genome of Boea hygrometrica: A blueprint for survival of dehydration.</title>
        <authorList>
            <person name="Xiao L."/>
            <person name="Yang G."/>
            <person name="Zhang L."/>
            <person name="Yang X."/>
            <person name="Zhao S."/>
            <person name="Ji Z."/>
            <person name="Zhou Q."/>
            <person name="Hu M."/>
            <person name="Wang Y."/>
            <person name="Chen M."/>
            <person name="Xu Y."/>
            <person name="Jin H."/>
            <person name="Xiao X."/>
            <person name="Hu G."/>
            <person name="Bao F."/>
            <person name="Hu Y."/>
            <person name="Wan P."/>
            <person name="Li L."/>
            <person name="Deng X."/>
            <person name="Kuang T."/>
            <person name="Xiang C."/>
            <person name="Zhu J.K."/>
            <person name="Oliver M.J."/>
            <person name="He Y."/>
        </authorList>
    </citation>
    <scope>NUCLEOTIDE SEQUENCE [LARGE SCALE GENOMIC DNA]</scope>
    <source>
        <strain evidence="3">cv. XS01</strain>
    </source>
</reference>
<gene>
    <name evidence="2" type="ORF">F511_15977</name>
</gene>
<name>A0A2Z7BPB5_9LAMI</name>
<protein>
    <submittedName>
        <fullName evidence="2">Uncharacterized protein</fullName>
    </submittedName>
</protein>
<evidence type="ECO:0000313" key="3">
    <source>
        <dbReference type="Proteomes" id="UP000250235"/>
    </source>
</evidence>
<dbReference type="AlphaFoldDB" id="A0A2Z7BPB5"/>
<keyword evidence="3" id="KW-1185">Reference proteome</keyword>
<evidence type="ECO:0000313" key="2">
    <source>
        <dbReference type="EMBL" id="KZV36472.1"/>
    </source>
</evidence>
<feature type="region of interest" description="Disordered" evidence="1">
    <location>
        <begin position="63"/>
        <end position="84"/>
    </location>
</feature>
<proteinExistence type="predicted"/>